<keyword evidence="3" id="KW-0694">RNA-binding</keyword>
<proteinExistence type="inferred from homology"/>
<name>A0A2T7P7C9_POMCA</name>
<dbReference type="GO" id="GO:0006412">
    <property type="term" value="P:translation"/>
    <property type="evidence" value="ECO:0007669"/>
    <property type="project" value="InterPro"/>
</dbReference>
<evidence type="ECO:0000256" key="1">
    <source>
        <dbReference type="ARBA" id="ARBA00007500"/>
    </source>
</evidence>
<dbReference type="InterPro" id="IPR013845">
    <property type="entry name" value="Ribosomal_eS4_central_region"/>
</dbReference>
<dbReference type="Proteomes" id="UP000245119">
    <property type="component" value="Linkage Group LG6"/>
</dbReference>
<feature type="domain" description="Small ribosomal subunit protein eS4 C-terminal" evidence="9">
    <location>
        <begin position="168"/>
        <end position="215"/>
    </location>
</feature>
<accession>A0A2T7P7C9</accession>
<reference evidence="10 11" key="1">
    <citation type="submission" date="2018-04" db="EMBL/GenBank/DDBJ databases">
        <title>The genome of golden apple snail Pomacea canaliculata provides insight into stress tolerance and invasive adaptation.</title>
        <authorList>
            <person name="Liu C."/>
            <person name="Liu B."/>
            <person name="Ren Y."/>
            <person name="Zhang Y."/>
            <person name="Wang H."/>
            <person name="Li S."/>
            <person name="Jiang F."/>
            <person name="Yin L."/>
            <person name="Zhang G."/>
            <person name="Qian W."/>
            <person name="Fan W."/>
        </authorList>
    </citation>
    <scope>NUCLEOTIDE SEQUENCE [LARGE SCALE GENOMIC DNA]</scope>
    <source>
        <strain evidence="10">SZHN2017</strain>
        <tissue evidence="10">Muscle</tissue>
    </source>
</reference>
<dbReference type="InterPro" id="IPR000876">
    <property type="entry name" value="Ribosomal_eS4"/>
</dbReference>
<dbReference type="Gene3D" id="2.30.30.30">
    <property type="match status" value="1"/>
</dbReference>
<dbReference type="OrthoDB" id="1109245at2759"/>
<keyword evidence="11" id="KW-1185">Reference proteome</keyword>
<dbReference type="Gene3D" id="3.10.290.10">
    <property type="entry name" value="RNA-binding S4 domain"/>
    <property type="match status" value="1"/>
</dbReference>
<dbReference type="Pfam" id="PF00900">
    <property type="entry name" value="Ribosomal_S4e"/>
    <property type="match status" value="1"/>
</dbReference>
<evidence type="ECO:0000259" key="9">
    <source>
        <dbReference type="Pfam" id="PF16121"/>
    </source>
</evidence>
<dbReference type="InterPro" id="IPR005824">
    <property type="entry name" value="KOW"/>
</dbReference>
<dbReference type="STRING" id="400727.A0A2T7P7C9"/>
<keyword evidence="5" id="KW-0687">Ribonucleoprotein</keyword>
<protein>
    <recommendedName>
        <fullName evidence="12">40S ribosomal protein S4</fullName>
    </recommendedName>
</protein>
<evidence type="ECO:0000313" key="10">
    <source>
        <dbReference type="EMBL" id="PVD29311.1"/>
    </source>
</evidence>
<evidence type="ECO:0000256" key="4">
    <source>
        <dbReference type="ARBA" id="ARBA00022980"/>
    </source>
</evidence>
<keyword evidence="4" id="KW-0689">Ribosomal protein</keyword>
<dbReference type="InterPro" id="IPR014722">
    <property type="entry name" value="Rib_uL2_dom2"/>
</dbReference>
<evidence type="ECO:0000259" key="6">
    <source>
        <dbReference type="Pfam" id="PF00467"/>
    </source>
</evidence>
<dbReference type="InterPro" id="IPR038237">
    <property type="entry name" value="Ribosomal_eS4_central_sf"/>
</dbReference>
<evidence type="ECO:0000256" key="3">
    <source>
        <dbReference type="ARBA" id="ARBA00022884"/>
    </source>
</evidence>
<dbReference type="PANTHER" id="PTHR11581:SF0">
    <property type="entry name" value="SMALL RIBOSOMAL SUBUNIT PROTEIN ES4"/>
    <property type="match status" value="1"/>
</dbReference>
<dbReference type="EMBL" id="PZQS01000006">
    <property type="protein sequence ID" value="PVD29311.1"/>
    <property type="molecule type" value="Genomic_DNA"/>
</dbReference>
<feature type="domain" description="Small ribosomal subunit protein eS4 central region" evidence="7">
    <location>
        <begin position="54"/>
        <end position="125"/>
    </location>
</feature>
<dbReference type="PANTHER" id="PTHR11581">
    <property type="entry name" value="30S/40S RIBOSOMAL PROTEIN S4"/>
    <property type="match status" value="1"/>
</dbReference>
<dbReference type="Pfam" id="PF08071">
    <property type="entry name" value="RS4NT"/>
    <property type="match status" value="1"/>
</dbReference>
<evidence type="ECO:0000256" key="5">
    <source>
        <dbReference type="ARBA" id="ARBA00023274"/>
    </source>
</evidence>
<keyword evidence="2" id="KW-0699">rRNA-binding</keyword>
<organism evidence="10 11">
    <name type="scientific">Pomacea canaliculata</name>
    <name type="common">Golden apple snail</name>
    <dbReference type="NCBI Taxonomy" id="400727"/>
    <lineage>
        <taxon>Eukaryota</taxon>
        <taxon>Metazoa</taxon>
        <taxon>Spiralia</taxon>
        <taxon>Lophotrochozoa</taxon>
        <taxon>Mollusca</taxon>
        <taxon>Gastropoda</taxon>
        <taxon>Caenogastropoda</taxon>
        <taxon>Architaenioglossa</taxon>
        <taxon>Ampullarioidea</taxon>
        <taxon>Ampullariidae</taxon>
        <taxon>Pomacea</taxon>
    </lineage>
</organism>
<dbReference type="Pfam" id="PF16121">
    <property type="entry name" value="40S_S4_C"/>
    <property type="match status" value="1"/>
</dbReference>
<feature type="domain" description="KOW" evidence="6">
    <location>
        <begin position="134"/>
        <end position="167"/>
    </location>
</feature>
<gene>
    <name evidence="10" type="ORF">C0Q70_11908</name>
</gene>
<dbReference type="Gene3D" id="2.40.50.740">
    <property type="match status" value="1"/>
</dbReference>
<dbReference type="InterPro" id="IPR036986">
    <property type="entry name" value="S4_RNA-bd_sf"/>
</dbReference>
<dbReference type="CDD" id="cd06087">
    <property type="entry name" value="KOW_RPS4"/>
    <property type="match status" value="1"/>
</dbReference>
<evidence type="ECO:0000259" key="7">
    <source>
        <dbReference type="Pfam" id="PF00900"/>
    </source>
</evidence>
<dbReference type="FunFam" id="2.30.30.30:FF:000005">
    <property type="entry name" value="40S ribosomal protein S4"/>
    <property type="match status" value="1"/>
</dbReference>
<evidence type="ECO:0008006" key="12">
    <source>
        <dbReference type="Google" id="ProtNLM"/>
    </source>
</evidence>
<dbReference type="Pfam" id="PF00467">
    <property type="entry name" value="KOW"/>
    <property type="match status" value="1"/>
</dbReference>
<dbReference type="AlphaFoldDB" id="A0A2T7P7C9"/>
<feature type="domain" description="Small ribosomal subunit protein eS4 N-terminal" evidence="8">
    <location>
        <begin position="4"/>
        <end position="40"/>
    </location>
</feature>
<dbReference type="GO" id="GO:0022627">
    <property type="term" value="C:cytosolic small ribosomal subunit"/>
    <property type="evidence" value="ECO:0007669"/>
    <property type="project" value="TreeGrafter"/>
</dbReference>
<sequence length="217" mass="24465">MGYRGRRKSLKRVAAPKSWMLDKLSGNFAPKPSPGPHKSRESLPLAVLLRNRLKYALTYDECQKITMQRLIKIDSKYKLCRVNRLMVGPKGVPFLVTHDGRTIRYHDPLIKVNDTVMVDLATGKIKDFIKFDSGNLVMVTGGHNLGRVGTLTHRERHPGSFDIVHIKDALGHTFATRLSYVFIIGKGAKPWISLPKGKGVRLTIAEERDRRLAAKTQ</sequence>
<dbReference type="FunFam" id="2.40.50.740:FF:000001">
    <property type="entry name" value="40S ribosomal protein S4"/>
    <property type="match status" value="1"/>
</dbReference>
<evidence type="ECO:0000259" key="8">
    <source>
        <dbReference type="Pfam" id="PF08071"/>
    </source>
</evidence>
<dbReference type="InterPro" id="IPR013843">
    <property type="entry name" value="Ribosomal_eS4_N"/>
</dbReference>
<dbReference type="GO" id="GO:0003735">
    <property type="term" value="F:structural constituent of ribosome"/>
    <property type="evidence" value="ECO:0007669"/>
    <property type="project" value="InterPro"/>
</dbReference>
<dbReference type="InterPro" id="IPR041982">
    <property type="entry name" value="Ribosomal_eS4_KOW"/>
</dbReference>
<dbReference type="GO" id="GO:0019843">
    <property type="term" value="F:rRNA binding"/>
    <property type="evidence" value="ECO:0007669"/>
    <property type="project" value="UniProtKB-KW"/>
</dbReference>
<dbReference type="InterPro" id="IPR032277">
    <property type="entry name" value="Ribosomal_eS4_C"/>
</dbReference>
<evidence type="ECO:0000313" key="11">
    <source>
        <dbReference type="Proteomes" id="UP000245119"/>
    </source>
</evidence>
<comment type="similarity">
    <text evidence="1">Belongs to the eukaryotic ribosomal protein eS4 family.</text>
</comment>
<comment type="caution">
    <text evidence="10">The sequence shown here is derived from an EMBL/GenBank/DDBJ whole genome shotgun (WGS) entry which is preliminary data.</text>
</comment>
<dbReference type="FunFam" id="3.10.290.10:FF:000002">
    <property type="entry name" value="40S ribosomal protein S4"/>
    <property type="match status" value="1"/>
</dbReference>
<evidence type="ECO:0000256" key="2">
    <source>
        <dbReference type="ARBA" id="ARBA00022730"/>
    </source>
</evidence>